<name>A0ABW0P8A5_9HYPH</name>
<dbReference type="EMBL" id="JBHSLU010000082">
    <property type="protein sequence ID" value="MFC5507979.1"/>
    <property type="molecule type" value="Genomic_DNA"/>
</dbReference>
<dbReference type="InterPro" id="IPR001173">
    <property type="entry name" value="Glyco_trans_2-like"/>
</dbReference>
<dbReference type="Gene3D" id="3.90.550.10">
    <property type="entry name" value="Spore Coat Polysaccharide Biosynthesis Protein SpsA, Chain A"/>
    <property type="match status" value="1"/>
</dbReference>
<proteinExistence type="predicted"/>
<dbReference type="InterPro" id="IPR029044">
    <property type="entry name" value="Nucleotide-diphossugar_trans"/>
</dbReference>
<dbReference type="EC" id="2.4.-.-" evidence="2"/>
<dbReference type="SUPFAM" id="SSF53448">
    <property type="entry name" value="Nucleotide-diphospho-sugar transferases"/>
    <property type="match status" value="1"/>
</dbReference>
<dbReference type="Pfam" id="PF00535">
    <property type="entry name" value="Glycos_transf_2"/>
    <property type="match status" value="1"/>
</dbReference>
<keyword evidence="2" id="KW-0808">Transferase</keyword>
<dbReference type="PANTHER" id="PTHR43685:SF2">
    <property type="entry name" value="GLYCOSYLTRANSFERASE 2-LIKE DOMAIN-CONTAINING PROTEIN"/>
    <property type="match status" value="1"/>
</dbReference>
<reference evidence="3" key="1">
    <citation type="journal article" date="2019" name="Int. J. Syst. Evol. Microbiol.">
        <title>The Global Catalogue of Microorganisms (GCM) 10K type strain sequencing project: providing services to taxonomists for standard genome sequencing and annotation.</title>
        <authorList>
            <consortium name="The Broad Institute Genomics Platform"/>
            <consortium name="The Broad Institute Genome Sequencing Center for Infectious Disease"/>
            <person name="Wu L."/>
            <person name="Ma J."/>
        </authorList>
    </citation>
    <scope>NUCLEOTIDE SEQUENCE [LARGE SCALE GENOMIC DNA]</scope>
    <source>
        <strain evidence="3">CCUG 43117</strain>
    </source>
</reference>
<sequence>MPAQISVVTATLNRREMLRRAIDSVLAQGLNGVEHIVVDAMSTDGTVEMLAAYPHLIVIREPDDGLYDAWNKGVARAGGRIICILNSDDEIPLGAFAAVRDVLAEAPSLDMISGPVELAVEGWDNEMRIVDDPRILALREQDIGPGIPIINGRYMCRELMARVGLFNQHFPLVADRDFLLRALLLKPRNRVIDHPLYRYREHAQSLTMSGRSATGRLTADCLAAATDGLVTATGKVRREAYARWHAWAVFYAMVHVLRARNFGAAIPIATGAFRRDPIWPLRLPLQLWRHVHERAARRGRKVDSCNA</sequence>
<gene>
    <name evidence="2" type="ORF">ACFPN9_22325</name>
</gene>
<feature type="domain" description="Glycosyltransferase 2-like" evidence="1">
    <location>
        <begin position="6"/>
        <end position="99"/>
    </location>
</feature>
<dbReference type="RefSeq" id="WP_377817612.1">
    <property type="nucleotide sequence ID" value="NZ_JBHSLU010000082.1"/>
</dbReference>
<dbReference type="GO" id="GO:0016757">
    <property type="term" value="F:glycosyltransferase activity"/>
    <property type="evidence" value="ECO:0007669"/>
    <property type="project" value="UniProtKB-KW"/>
</dbReference>
<comment type="caution">
    <text evidence="2">The sequence shown here is derived from an EMBL/GenBank/DDBJ whole genome shotgun (WGS) entry which is preliminary data.</text>
</comment>
<dbReference type="Proteomes" id="UP001596060">
    <property type="component" value="Unassembled WGS sequence"/>
</dbReference>
<keyword evidence="2" id="KW-0328">Glycosyltransferase</keyword>
<evidence type="ECO:0000313" key="3">
    <source>
        <dbReference type="Proteomes" id="UP001596060"/>
    </source>
</evidence>
<keyword evidence="3" id="KW-1185">Reference proteome</keyword>
<dbReference type="PANTHER" id="PTHR43685">
    <property type="entry name" value="GLYCOSYLTRANSFERASE"/>
    <property type="match status" value="1"/>
</dbReference>
<organism evidence="2 3">
    <name type="scientific">Bosea massiliensis</name>
    <dbReference type="NCBI Taxonomy" id="151419"/>
    <lineage>
        <taxon>Bacteria</taxon>
        <taxon>Pseudomonadati</taxon>
        <taxon>Pseudomonadota</taxon>
        <taxon>Alphaproteobacteria</taxon>
        <taxon>Hyphomicrobiales</taxon>
        <taxon>Boseaceae</taxon>
        <taxon>Bosea</taxon>
    </lineage>
</organism>
<dbReference type="InterPro" id="IPR050834">
    <property type="entry name" value="Glycosyltransf_2"/>
</dbReference>
<evidence type="ECO:0000259" key="1">
    <source>
        <dbReference type="Pfam" id="PF00535"/>
    </source>
</evidence>
<evidence type="ECO:0000313" key="2">
    <source>
        <dbReference type="EMBL" id="MFC5507979.1"/>
    </source>
</evidence>
<accession>A0ABW0P8A5</accession>
<protein>
    <submittedName>
        <fullName evidence="2">Glycosyltransferase</fullName>
        <ecNumber evidence="2">2.4.-.-</ecNumber>
    </submittedName>
</protein>